<evidence type="ECO:0000259" key="1">
    <source>
        <dbReference type="Pfam" id="PF06985"/>
    </source>
</evidence>
<dbReference type="Proteomes" id="UP000326289">
    <property type="component" value="Unassembled WGS sequence"/>
</dbReference>
<sequence length="555" mass="61927">MLCKKCTCIIRDLLRDPDKEFSKTYYNYHAGISSSNVIAGGCEMCKVLVPPRYRSLSRIHEFTEKDHKVEVRKLDTTRLLKIQDSSVRLVLPAEENVSGPYAALSYCWGPNPSFLCLSASNLQTLQDGISHSTLPLAFQEAVRLLKTMGIGYLWIDALCIIQTGPGSQEDWKAEAMKMQEVYSNCIVNLSLATAPNPDSSCLEYQQATGNRAVPPFQVQVNLDHGDNVDSEPEDWTIIPASYYFEGIVNQPLAKRAWVLQERLLAPRVVSLGRGELFWDCNQIPNASETFPSGGLVGPNNLPLAIKSISMNADYQELESISWTIIGEYSDRSLTYPEKDKLIAFSAIAAKMSQAMNDVYIAGHFWKALPRTLTWMARDYKSLDPGRRRILGQIGGEGRERENLIPTWSWASIDGPIDEGFHLDSKPFAAIAEAKSYEVTLPEGVHPYGQVVCASLIIEAFCMEMEWGTKQFNDLLFAAAFDVLDERPIKGDSVLLAALAHSISPLNGIIQGLILVKKGAAGEEKYARIGLFVIRLVDNRSFARWFEQEKRTLTLV</sequence>
<gene>
    <name evidence="2" type="ORF">BDV30DRAFT_234890</name>
</gene>
<accession>A0A5N6JFK4</accession>
<dbReference type="PANTHER" id="PTHR33112:SF9">
    <property type="entry name" value="HETEROKARYON INCOMPATIBILITY DOMAIN-CONTAINING PROTEIN"/>
    <property type="match status" value="1"/>
</dbReference>
<keyword evidence="3" id="KW-1185">Reference proteome</keyword>
<dbReference type="InterPro" id="IPR010730">
    <property type="entry name" value="HET"/>
</dbReference>
<dbReference type="EMBL" id="ML732773">
    <property type="protein sequence ID" value="KAB8277090.1"/>
    <property type="molecule type" value="Genomic_DNA"/>
</dbReference>
<dbReference type="PANTHER" id="PTHR33112">
    <property type="entry name" value="DOMAIN PROTEIN, PUTATIVE-RELATED"/>
    <property type="match status" value="1"/>
</dbReference>
<feature type="domain" description="Heterokaryon incompatibility" evidence="1">
    <location>
        <begin position="101"/>
        <end position="261"/>
    </location>
</feature>
<name>A0A5N6JFK4_9EURO</name>
<dbReference type="Pfam" id="PF06985">
    <property type="entry name" value="HET"/>
    <property type="match status" value="1"/>
</dbReference>
<dbReference type="AlphaFoldDB" id="A0A5N6JFK4"/>
<protein>
    <submittedName>
        <fullName evidence="2">Heterokaryon incompatibility protein-domain-containing protein</fullName>
    </submittedName>
</protein>
<evidence type="ECO:0000313" key="3">
    <source>
        <dbReference type="Proteomes" id="UP000326289"/>
    </source>
</evidence>
<reference evidence="2 3" key="1">
    <citation type="submission" date="2019-04" db="EMBL/GenBank/DDBJ databases">
        <title>Fungal friends and foes A comparative genomics study of 23 Aspergillus species from section Flavi.</title>
        <authorList>
            <consortium name="DOE Joint Genome Institute"/>
            <person name="Kjaerbolling I."/>
            <person name="Vesth T.C."/>
            <person name="Frisvad J.C."/>
            <person name="Nybo J.L."/>
            <person name="Theobald S."/>
            <person name="Kildgaard S."/>
            <person name="Petersen T.I."/>
            <person name="Kuo A."/>
            <person name="Sato A."/>
            <person name="Lyhne E.K."/>
            <person name="Kogle M.E."/>
            <person name="Wiebenga A."/>
            <person name="Kun R.S."/>
            <person name="Lubbers R.J."/>
            <person name="Makela M.R."/>
            <person name="Barry K."/>
            <person name="Chovatia M."/>
            <person name="Clum A."/>
            <person name="Daum C."/>
            <person name="Haridas S."/>
            <person name="He G."/>
            <person name="LaButti K."/>
            <person name="Lipzen A."/>
            <person name="Mondo S."/>
            <person name="Pangilinan J."/>
            <person name="Riley R."/>
            <person name="Salamov A."/>
            <person name="Simmons B.A."/>
            <person name="Magnuson J.K."/>
            <person name="Henrissat B."/>
            <person name="Mortensen U.H."/>
            <person name="Larsen T.O."/>
            <person name="De vries R.P."/>
            <person name="Grigoriev I.V."/>
            <person name="Machida M."/>
            <person name="Baker S.E."/>
            <person name="Andersen M.R."/>
        </authorList>
    </citation>
    <scope>NUCLEOTIDE SEQUENCE [LARGE SCALE GENOMIC DNA]</scope>
    <source>
        <strain evidence="2 3">CBS 117635</strain>
    </source>
</reference>
<evidence type="ECO:0000313" key="2">
    <source>
        <dbReference type="EMBL" id="KAB8277090.1"/>
    </source>
</evidence>
<organism evidence="2 3">
    <name type="scientific">Aspergillus minisclerotigenes</name>
    <dbReference type="NCBI Taxonomy" id="656917"/>
    <lineage>
        <taxon>Eukaryota</taxon>
        <taxon>Fungi</taxon>
        <taxon>Dikarya</taxon>
        <taxon>Ascomycota</taxon>
        <taxon>Pezizomycotina</taxon>
        <taxon>Eurotiomycetes</taxon>
        <taxon>Eurotiomycetidae</taxon>
        <taxon>Eurotiales</taxon>
        <taxon>Aspergillaceae</taxon>
        <taxon>Aspergillus</taxon>
        <taxon>Aspergillus subgen. Circumdati</taxon>
    </lineage>
</organism>
<proteinExistence type="predicted"/>